<organism evidence="2 3">
    <name type="scientific">Paraflavitalea soli</name>
    <dbReference type="NCBI Taxonomy" id="2315862"/>
    <lineage>
        <taxon>Bacteria</taxon>
        <taxon>Pseudomonadati</taxon>
        <taxon>Bacteroidota</taxon>
        <taxon>Chitinophagia</taxon>
        <taxon>Chitinophagales</taxon>
        <taxon>Chitinophagaceae</taxon>
        <taxon>Paraflavitalea</taxon>
    </lineage>
</organism>
<dbReference type="Proteomes" id="UP000263900">
    <property type="component" value="Chromosome"/>
</dbReference>
<dbReference type="PROSITE" id="PS50042">
    <property type="entry name" value="CNMP_BINDING_3"/>
    <property type="match status" value="1"/>
</dbReference>
<evidence type="ECO:0000259" key="1">
    <source>
        <dbReference type="PROSITE" id="PS50042"/>
    </source>
</evidence>
<dbReference type="InterPro" id="IPR050397">
    <property type="entry name" value="Env_Response_Regulators"/>
</dbReference>
<dbReference type="InterPro" id="IPR000595">
    <property type="entry name" value="cNMP-bd_dom"/>
</dbReference>
<dbReference type="GO" id="GO:0005829">
    <property type="term" value="C:cytosol"/>
    <property type="evidence" value="ECO:0007669"/>
    <property type="project" value="TreeGrafter"/>
</dbReference>
<sequence>MYDLILKNIARFIQLTPEETDRFTSVLKPRTLRKRQYLVQAGDVFRYECFVNKGSLRTYHVDNNGQEHIVMFAFEDWWTGDMYSFLSGQPALYNVEALEDVELLLIEKSQLEQLYIDIPKFDRFFRVLLQNAYISMQRRISDNMSLTAEERYLDFINRYPHFEQRLSQKQIASYLGITPESLSRIRRQMAGKN</sequence>
<dbReference type="SUPFAM" id="SSF51206">
    <property type="entry name" value="cAMP-binding domain-like"/>
    <property type="match status" value="1"/>
</dbReference>
<accession>A0A3B7MQW9</accession>
<gene>
    <name evidence="2" type="ORF">D3H65_17740</name>
</gene>
<dbReference type="PANTHER" id="PTHR24567">
    <property type="entry name" value="CRP FAMILY TRANSCRIPTIONAL REGULATORY PROTEIN"/>
    <property type="match status" value="1"/>
</dbReference>
<dbReference type="InterPro" id="IPR014710">
    <property type="entry name" value="RmlC-like_jellyroll"/>
</dbReference>
<dbReference type="GO" id="GO:0003700">
    <property type="term" value="F:DNA-binding transcription factor activity"/>
    <property type="evidence" value="ECO:0007669"/>
    <property type="project" value="TreeGrafter"/>
</dbReference>
<feature type="domain" description="Cyclic nucleotide-binding" evidence="1">
    <location>
        <begin position="11"/>
        <end position="114"/>
    </location>
</feature>
<dbReference type="CDD" id="cd00038">
    <property type="entry name" value="CAP_ED"/>
    <property type="match status" value="1"/>
</dbReference>
<evidence type="ECO:0000313" key="2">
    <source>
        <dbReference type="EMBL" id="AXY75709.1"/>
    </source>
</evidence>
<proteinExistence type="predicted"/>
<name>A0A3B7MQW9_9BACT</name>
<dbReference type="SMART" id="SM00100">
    <property type="entry name" value="cNMP"/>
    <property type="match status" value="1"/>
</dbReference>
<keyword evidence="3" id="KW-1185">Reference proteome</keyword>
<evidence type="ECO:0000313" key="3">
    <source>
        <dbReference type="Proteomes" id="UP000263900"/>
    </source>
</evidence>
<dbReference type="EMBL" id="CP032157">
    <property type="protein sequence ID" value="AXY75709.1"/>
    <property type="molecule type" value="Genomic_DNA"/>
</dbReference>
<dbReference type="OrthoDB" id="9152304at2"/>
<dbReference type="PANTHER" id="PTHR24567:SF76">
    <property type="entry name" value="CYCLIC NUCLEOTIDE-BINDING DOMAIN PROTEIN"/>
    <property type="match status" value="1"/>
</dbReference>
<dbReference type="RefSeq" id="WP_119051590.1">
    <property type="nucleotide sequence ID" value="NZ_CP032157.1"/>
</dbReference>
<dbReference type="Pfam" id="PF00027">
    <property type="entry name" value="cNMP_binding"/>
    <property type="match status" value="1"/>
</dbReference>
<dbReference type="Gene3D" id="2.60.120.10">
    <property type="entry name" value="Jelly Rolls"/>
    <property type="match status" value="1"/>
</dbReference>
<dbReference type="AlphaFoldDB" id="A0A3B7MQW9"/>
<dbReference type="InterPro" id="IPR018490">
    <property type="entry name" value="cNMP-bd_dom_sf"/>
</dbReference>
<dbReference type="KEGG" id="pseg:D3H65_17740"/>
<protein>
    <submittedName>
        <fullName evidence="2">Crp/Fnr family transcriptional regulator</fullName>
    </submittedName>
</protein>
<reference evidence="2 3" key="1">
    <citation type="submission" date="2018-09" db="EMBL/GenBank/DDBJ databases">
        <title>Genome sequencing of strain 6GH32-13.</title>
        <authorList>
            <person name="Weon H.-Y."/>
            <person name="Heo J."/>
            <person name="Kwon S.-W."/>
        </authorList>
    </citation>
    <scope>NUCLEOTIDE SEQUENCE [LARGE SCALE GENOMIC DNA]</scope>
    <source>
        <strain evidence="2 3">5GH32-13</strain>
    </source>
</reference>